<organism evidence="1 2">
    <name type="scientific">Rhododendron molle</name>
    <name type="common">Chinese azalea</name>
    <name type="synonym">Azalea mollis</name>
    <dbReference type="NCBI Taxonomy" id="49168"/>
    <lineage>
        <taxon>Eukaryota</taxon>
        <taxon>Viridiplantae</taxon>
        <taxon>Streptophyta</taxon>
        <taxon>Embryophyta</taxon>
        <taxon>Tracheophyta</taxon>
        <taxon>Spermatophyta</taxon>
        <taxon>Magnoliopsida</taxon>
        <taxon>eudicotyledons</taxon>
        <taxon>Gunneridae</taxon>
        <taxon>Pentapetalae</taxon>
        <taxon>asterids</taxon>
        <taxon>Ericales</taxon>
        <taxon>Ericaceae</taxon>
        <taxon>Ericoideae</taxon>
        <taxon>Rhodoreae</taxon>
        <taxon>Rhododendron</taxon>
    </lineage>
</organism>
<protein>
    <submittedName>
        <fullName evidence="1">Uncharacterized protein</fullName>
    </submittedName>
</protein>
<reference evidence="1" key="1">
    <citation type="submission" date="2022-02" db="EMBL/GenBank/DDBJ databases">
        <title>Plant Genome Project.</title>
        <authorList>
            <person name="Zhang R.-G."/>
        </authorList>
    </citation>
    <scope>NUCLEOTIDE SEQUENCE</scope>
    <source>
        <strain evidence="1">AT1</strain>
    </source>
</reference>
<name>A0ACC0LC89_RHOML</name>
<evidence type="ECO:0000313" key="1">
    <source>
        <dbReference type="EMBL" id="KAI8525942.1"/>
    </source>
</evidence>
<dbReference type="Proteomes" id="UP001062846">
    <property type="component" value="Chromosome 13"/>
</dbReference>
<accession>A0ACC0LC89</accession>
<gene>
    <name evidence="1" type="ORF">RHMOL_Rhmol13G0269800</name>
</gene>
<dbReference type="EMBL" id="CM046400">
    <property type="protein sequence ID" value="KAI8525942.1"/>
    <property type="molecule type" value="Genomic_DNA"/>
</dbReference>
<proteinExistence type="predicted"/>
<comment type="caution">
    <text evidence="1">The sequence shown here is derived from an EMBL/GenBank/DDBJ whole genome shotgun (WGS) entry which is preliminary data.</text>
</comment>
<keyword evidence="2" id="KW-1185">Reference proteome</keyword>
<sequence>MVGQPEYYTGHDLIMALPNHRELSPNLLTFLDQNFTAATHHHNRRILGFPDDNSTAQTNFTTYDNRHHRGYGLSSPTSSSSSSSVFTLLHNTASDLEAKLSGDCAELDAHLLQLHQNLSKLLISWISRSVAAKSAIHKLNKATSLTPFGIDGPVKMPEMMCEELHRLATELKRIETIRCYVDATRQLEAMVGDLEDAASFIMKQQPGKLPGANCSNPSVSIDHVSRQEKFFQAVRCMNDIEDLFSNPVRFQPRWCRLMKSVDSRIDKILTLLRPQVLADHRALLSSLGWPPKVLTSKIESGKISVLPNPLVLMQVDKQKAYSESFLALCALQHLQTRREKRQLCFLGQKKKLNIRLWAIDELVFPIASRLEYHFSKWADQPEFAFALVYKITRDFIVGVDDVLQPLIDRANLVSFSAKEAWVSAMVQTLSAFLANGVFSILVERYKERESRIEVISSWLHLIDHMVNFDKQILSLMSSEAYLFLGDFKRLEGYSTDLSVFSLFSDRTDWLRIWEKIELKEGRRKLKAESKDEGAWLVTKQEVGSAIDRKTEQFLLNSREDHKAPFIVECALKLAWEMIERCRTLPGILTRIQFIRSTAAKVFWYLFDLLVQRYKRTEFLATDCSDESLLTLCEVINGARYCESKLHDWSDDVDFLEMRIAENAKDDATDNCFFFGEEIKSLADLEMNLLMEIIAGLLHQFETLSQDYIQTMELFEQEEDIGLFRASEGADFFITVEFLEALDTLRSRLCFMDACLNPKDFSDLWRSVADGLDHFIFGSILLSDYTFSDEGIKQFGADMRALFLVFQPFCARPEAFFPCVRNSLKLLEMDRVPLRRLHVVSSNALDRTDWLHSCGVTHLSVDQAQHILWNRKYGIAPTDQDEAHSPHDITLGDVIHISLYLMLWRISEATFQLRVIKKQFMGTKRNGIDIVAEEKKPRRSETFEIVRDPSNSTCVRIKVPGPDGCAFYRFLFSFFDVNKEGLVTADSKGDGNWGDDDPSVFVITNDGGLLGEYQVTSGYGPGHHKLCRYEHWSTFIVEKDFKFISENGLNAVRIPVGWWIASDPTPPLPYVGGSLQALDNAFLWAQKYGIKVIIVLHAAPGSQNCWHHSSTRDGSQEWGLSDQNIQQTVEVIDFLSARYA</sequence>
<evidence type="ECO:0000313" key="2">
    <source>
        <dbReference type="Proteomes" id="UP001062846"/>
    </source>
</evidence>